<organism evidence="2 3">
    <name type="scientific">Quadrisphaera granulorum</name>
    <dbReference type="NCBI Taxonomy" id="317664"/>
    <lineage>
        <taxon>Bacteria</taxon>
        <taxon>Bacillati</taxon>
        <taxon>Actinomycetota</taxon>
        <taxon>Actinomycetes</taxon>
        <taxon>Kineosporiales</taxon>
        <taxon>Kineosporiaceae</taxon>
        <taxon>Quadrisphaera</taxon>
    </lineage>
</organism>
<evidence type="ECO:0000313" key="2">
    <source>
        <dbReference type="EMBL" id="PWJ45816.1"/>
    </source>
</evidence>
<reference evidence="2 3" key="1">
    <citation type="submission" date="2018-03" db="EMBL/GenBank/DDBJ databases">
        <title>Genomic Encyclopedia of Archaeal and Bacterial Type Strains, Phase II (KMG-II): from individual species to whole genera.</title>
        <authorList>
            <person name="Goeker M."/>
        </authorList>
    </citation>
    <scope>NUCLEOTIDE SEQUENCE [LARGE SCALE GENOMIC DNA]</scope>
    <source>
        <strain evidence="2 3">DSM 44889</strain>
    </source>
</reference>
<dbReference type="EMBL" id="QGDQ01000050">
    <property type="protein sequence ID" value="PWJ45816.1"/>
    <property type="molecule type" value="Genomic_DNA"/>
</dbReference>
<sequence>LAQVEAATADWAEWFNRSRLHSSIGYATPMEYEKAWAQASNDIQHELDLQLEGDHADLGTPAVNAAV</sequence>
<keyword evidence="3" id="KW-1185">Reference proteome</keyword>
<protein>
    <submittedName>
        <fullName evidence="2">Integrase-like protein</fullName>
    </submittedName>
</protein>
<dbReference type="GO" id="GO:0015074">
    <property type="term" value="P:DNA integration"/>
    <property type="evidence" value="ECO:0007669"/>
    <property type="project" value="InterPro"/>
</dbReference>
<proteinExistence type="predicted"/>
<dbReference type="RefSeq" id="WP_146211336.1">
    <property type="nucleotide sequence ID" value="NZ_QGDQ01000050.1"/>
</dbReference>
<accession>A0A315ZK00</accession>
<dbReference type="OrthoDB" id="4281720at2"/>
<dbReference type="Pfam" id="PF13683">
    <property type="entry name" value="rve_3"/>
    <property type="match status" value="1"/>
</dbReference>
<dbReference type="InterPro" id="IPR001584">
    <property type="entry name" value="Integrase_cat-core"/>
</dbReference>
<dbReference type="AlphaFoldDB" id="A0A315ZK00"/>
<name>A0A315ZK00_9ACTN</name>
<evidence type="ECO:0000259" key="1">
    <source>
        <dbReference type="Pfam" id="PF13683"/>
    </source>
</evidence>
<dbReference type="Proteomes" id="UP000245469">
    <property type="component" value="Unassembled WGS sequence"/>
</dbReference>
<comment type="caution">
    <text evidence="2">The sequence shown here is derived from an EMBL/GenBank/DDBJ whole genome shotgun (WGS) entry which is preliminary data.</text>
</comment>
<feature type="non-terminal residue" evidence="2">
    <location>
        <position position="1"/>
    </location>
</feature>
<evidence type="ECO:0000313" key="3">
    <source>
        <dbReference type="Proteomes" id="UP000245469"/>
    </source>
</evidence>
<gene>
    <name evidence="2" type="ORF">BXY45_15015</name>
</gene>
<feature type="domain" description="Integrase catalytic" evidence="1">
    <location>
        <begin position="1"/>
        <end position="29"/>
    </location>
</feature>